<protein>
    <recommendedName>
        <fullName evidence="14">RING-type domain-containing protein</fullName>
    </recommendedName>
</protein>
<evidence type="ECO:0000256" key="10">
    <source>
        <dbReference type="ARBA" id="ARBA00023136"/>
    </source>
</evidence>
<evidence type="ECO:0000313" key="16">
    <source>
        <dbReference type="Proteomes" id="UP001489004"/>
    </source>
</evidence>
<feature type="transmembrane region" description="Helical" evidence="13">
    <location>
        <begin position="176"/>
        <end position="197"/>
    </location>
</feature>
<dbReference type="Pfam" id="PF13639">
    <property type="entry name" value="zf-RING_2"/>
    <property type="match status" value="1"/>
</dbReference>
<feature type="transmembrane region" description="Helical" evidence="13">
    <location>
        <begin position="113"/>
        <end position="129"/>
    </location>
</feature>
<reference evidence="15 16" key="1">
    <citation type="journal article" date="2024" name="Nat. Commun.">
        <title>Phylogenomics reveals the evolutionary origins of lichenization in chlorophyte algae.</title>
        <authorList>
            <person name="Puginier C."/>
            <person name="Libourel C."/>
            <person name="Otte J."/>
            <person name="Skaloud P."/>
            <person name="Haon M."/>
            <person name="Grisel S."/>
            <person name="Petersen M."/>
            <person name="Berrin J.G."/>
            <person name="Delaux P.M."/>
            <person name="Dal Grande F."/>
            <person name="Keller J."/>
        </authorList>
    </citation>
    <scope>NUCLEOTIDE SEQUENCE [LARGE SCALE GENOMIC DNA]</scope>
    <source>
        <strain evidence="15 16">SAG 2043</strain>
    </source>
</reference>
<keyword evidence="16" id="KW-1185">Reference proteome</keyword>
<comment type="subcellular location">
    <subcellularLocation>
        <location evidence="1">Membrane</location>
        <topology evidence="1">Multi-pass membrane protein</topology>
    </subcellularLocation>
</comment>
<dbReference type="Proteomes" id="UP001489004">
    <property type="component" value="Unassembled WGS sequence"/>
</dbReference>
<gene>
    <name evidence="15" type="ORF">WJX72_008208</name>
</gene>
<evidence type="ECO:0000259" key="14">
    <source>
        <dbReference type="PROSITE" id="PS50089"/>
    </source>
</evidence>
<evidence type="ECO:0000256" key="5">
    <source>
        <dbReference type="ARBA" id="ARBA00022723"/>
    </source>
</evidence>
<evidence type="ECO:0000256" key="12">
    <source>
        <dbReference type="SAM" id="MobiDB-lite"/>
    </source>
</evidence>
<evidence type="ECO:0000256" key="8">
    <source>
        <dbReference type="ARBA" id="ARBA00022833"/>
    </source>
</evidence>
<feature type="domain" description="RING-type" evidence="14">
    <location>
        <begin position="342"/>
        <end position="384"/>
    </location>
</feature>
<feature type="transmembrane region" description="Helical" evidence="13">
    <location>
        <begin position="203"/>
        <end position="225"/>
    </location>
</feature>
<organism evidence="15 16">
    <name type="scientific">[Myrmecia] bisecta</name>
    <dbReference type="NCBI Taxonomy" id="41462"/>
    <lineage>
        <taxon>Eukaryota</taxon>
        <taxon>Viridiplantae</taxon>
        <taxon>Chlorophyta</taxon>
        <taxon>core chlorophytes</taxon>
        <taxon>Trebouxiophyceae</taxon>
        <taxon>Trebouxiales</taxon>
        <taxon>Trebouxiaceae</taxon>
        <taxon>Myrmecia</taxon>
    </lineage>
</organism>
<dbReference type="GO" id="GO:0008270">
    <property type="term" value="F:zinc ion binding"/>
    <property type="evidence" value="ECO:0007669"/>
    <property type="project" value="UniProtKB-KW"/>
</dbReference>
<feature type="compositionally biased region" description="Polar residues" evidence="12">
    <location>
        <begin position="464"/>
        <end position="476"/>
    </location>
</feature>
<dbReference type="PANTHER" id="PTHR15067:SF4">
    <property type="entry name" value="E3 UBIQUITIN-PROTEIN LIGASE RNF8"/>
    <property type="match status" value="1"/>
</dbReference>
<keyword evidence="6 11" id="KW-0863">Zinc-finger</keyword>
<dbReference type="InterPro" id="IPR011016">
    <property type="entry name" value="Znf_RING-CH"/>
</dbReference>
<keyword evidence="10 13" id="KW-0472">Membrane</keyword>
<name>A0AAW1P665_9CHLO</name>
<dbReference type="AlphaFoldDB" id="A0AAW1P665"/>
<evidence type="ECO:0000256" key="4">
    <source>
        <dbReference type="ARBA" id="ARBA00022692"/>
    </source>
</evidence>
<feature type="compositionally biased region" description="Basic and acidic residues" evidence="12">
    <location>
        <begin position="480"/>
        <end position="503"/>
    </location>
</feature>
<sequence>MVHVQPWFALVGYGLASACSLCWCIKDAAAALVQGGADFLAPDLVTKAVGGAEFDELQHTAQMIGTHILHSELCFFVLINFITSVYLLSALVTKALFLGSLTVSEASKMTERVLKFVVLKIVFLGAVVVPDKLEVMTWIGWFSVVGFLKVFVGLCRDRFESLMSSPSASVAAHVRTFCLLSMLLITDVCWIFMFMSASMELPLSYLLLWLFDVAVILVEGIQALVKYGVHMYDQMRGAEAERQGRPSSEGWEAKGAVLYHVELVTDLLLYSMTLAHYSHIFWMHGFALQLLDAILFLDLRSLIVALFTRIRGYQRYRTATHNLNHLFPDASPAQLMQRCDECAICKDHMQVAKVLPCEHLFHLSCLRAWLQQSGSDNFTCPICRASLFGAKESQPAAAGQAAQARLPPDWTVHPTRHAGAAQRFVDELFGGRWLPGLMRTSSGGLDAELAVFFDEDAEALSQAGRMSSSSSTQAQQHVCRFGERRSASGARDRHEGRDGEEVTSRPSSSTTPGLRQRCCSQIPGKHGGHPHAPSKAAMAARAEAPSPPQSVGRPAGRRTTGAVPSELARQIAAIQEVLPAAADHIVAAELARAGGNADEALMRVMAAT</sequence>
<proteinExistence type="predicted"/>
<evidence type="ECO:0000256" key="7">
    <source>
        <dbReference type="ARBA" id="ARBA00022786"/>
    </source>
</evidence>
<dbReference type="SUPFAM" id="SSF57850">
    <property type="entry name" value="RING/U-box"/>
    <property type="match status" value="1"/>
</dbReference>
<evidence type="ECO:0000256" key="1">
    <source>
        <dbReference type="ARBA" id="ARBA00004141"/>
    </source>
</evidence>
<evidence type="ECO:0000256" key="2">
    <source>
        <dbReference type="ARBA" id="ARBA00004906"/>
    </source>
</evidence>
<keyword evidence="9 13" id="KW-1133">Transmembrane helix</keyword>
<keyword evidence="8" id="KW-0862">Zinc</keyword>
<keyword evidence="3" id="KW-0808">Transferase</keyword>
<dbReference type="Pfam" id="PF25563">
    <property type="entry name" value="TPR_SYVN1_N"/>
    <property type="match status" value="1"/>
</dbReference>
<dbReference type="SMART" id="SM00184">
    <property type="entry name" value="RING"/>
    <property type="match status" value="1"/>
</dbReference>
<keyword evidence="5" id="KW-0479">Metal-binding</keyword>
<dbReference type="GO" id="GO:0006511">
    <property type="term" value="P:ubiquitin-dependent protein catabolic process"/>
    <property type="evidence" value="ECO:0007669"/>
    <property type="project" value="TreeGrafter"/>
</dbReference>
<feature type="transmembrane region" description="Helical" evidence="13">
    <location>
        <begin position="286"/>
        <end position="307"/>
    </location>
</feature>
<dbReference type="FunFam" id="3.30.40.10:FF:000259">
    <property type="entry name" value="E3 ubiquitin protein ligase RIN2"/>
    <property type="match status" value="1"/>
</dbReference>
<dbReference type="InterPro" id="IPR057992">
    <property type="entry name" value="TPR_SYVN1_N"/>
</dbReference>
<dbReference type="GO" id="GO:0000151">
    <property type="term" value="C:ubiquitin ligase complex"/>
    <property type="evidence" value="ECO:0007669"/>
    <property type="project" value="TreeGrafter"/>
</dbReference>
<dbReference type="InterPro" id="IPR013083">
    <property type="entry name" value="Znf_RING/FYVE/PHD"/>
</dbReference>
<dbReference type="GO" id="GO:0005829">
    <property type="term" value="C:cytosol"/>
    <property type="evidence" value="ECO:0007669"/>
    <property type="project" value="TreeGrafter"/>
</dbReference>
<dbReference type="EMBL" id="JALJOR010000016">
    <property type="protein sequence ID" value="KAK9805241.1"/>
    <property type="molecule type" value="Genomic_DNA"/>
</dbReference>
<dbReference type="InterPro" id="IPR001841">
    <property type="entry name" value="Znf_RING"/>
</dbReference>
<keyword evidence="7" id="KW-0833">Ubl conjugation pathway</keyword>
<dbReference type="PROSITE" id="PS50089">
    <property type="entry name" value="ZF_RING_2"/>
    <property type="match status" value="1"/>
</dbReference>
<dbReference type="PANTHER" id="PTHR15067">
    <property type="entry name" value="E3 UBIQUITIN-PROTEIN LIGASE RNF8"/>
    <property type="match status" value="1"/>
</dbReference>
<evidence type="ECO:0000256" key="3">
    <source>
        <dbReference type="ARBA" id="ARBA00022679"/>
    </source>
</evidence>
<feature type="compositionally biased region" description="Polar residues" evidence="12">
    <location>
        <begin position="504"/>
        <end position="513"/>
    </location>
</feature>
<dbReference type="Gene3D" id="3.30.40.10">
    <property type="entry name" value="Zinc/RING finger domain, C3HC4 (zinc finger)"/>
    <property type="match status" value="1"/>
</dbReference>
<feature type="region of interest" description="Disordered" evidence="12">
    <location>
        <begin position="463"/>
        <end position="564"/>
    </location>
</feature>
<evidence type="ECO:0000256" key="9">
    <source>
        <dbReference type="ARBA" id="ARBA00022989"/>
    </source>
</evidence>
<dbReference type="GO" id="GO:0016567">
    <property type="term" value="P:protein ubiquitination"/>
    <property type="evidence" value="ECO:0007669"/>
    <property type="project" value="TreeGrafter"/>
</dbReference>
<feature type="transmembrane region" description="Helical" evidence="13">
    <location>
        <begin position="75"/>
        <end position="101"/>
    </location>
</feature>
<accession>A0AAW1P665</accession>
<feature type="compositionally biased region" description="Low complexity" evidence="12">
    <location>
        <begin position="530"/>
        <end position="544"/>
    </location>
</feature>
<comment type="pathway">
    <text evidence="2">Protein modification; protein ubiquitination.</text>
</comment>
<evidence type="ECO:0000256" key="11">
    <source>
        <dbReference type="PROSITE-ProRule" id="PRU00175"/>
    </source>
</evidence>
<dbReference type="GO" id="GO:0061630">
    <property type="term" value="F:ubiquitin protein ligase activity"/>
    <property type="evidence" value="ECO:0007669"/>
    <property type="project" value="TreeGrafter"/>
</dbReference>
<keyword evidence="4 13" id="KW-0812">Transmembrane</keyword>
<comment type="caution">
    <text evidence="15">The sequence shown here is derived from an EMBL/GenBank/DDBJ whole genome shotgun (WGS) entry which is preliminary data.</text>
</comment>
<evidence type="ECO:0000313" key="15">
    <source>
        <dbReference type="EMBL" id="KAK9805241.1"/>
    </source>
</evidence>
<dbReference type="SMART" id="SM00744">
    <property type="entry name" value="RINGv"/>
    <property type="match status" value="1"/>
</dbReference>
<feature type="transmembrane region" description="Helical" evidence="13">
    <location>
        <begin position="135"/>
        <end position="155"/>
    </location>
</feature>
<evidence type="ECO:0000256" key="13">
    <source>
        <dbReference type="SAM" id="Phobius"/>
    </source>
</evidence>
<evidence type="ECO:0000256" key="6">
    <source>
        <dbReference type="ARBA" id="ARBA00022771"/>
    </source>
</evidence>